<sequence length="119" mass="13237">MYGGLFRKRSRDADAPAQENASSSREGASGKPDSLAFPTPSLRTVYHYPSYLPFPTVMDANFPAEPYCSRSQDVKAAIHWGQRKLLLSEIQLLSLYARPNTTYHIIYAGSAPWHSSGFP</sequence>
<evidence type="ECO:0000313" key="2">
    <source>
        <dbReference type="EMBL" id="RNF07910.1"/>
    </source>
</evidence>
<comment type="caution">
    <text evidence="2">The sequence shown here is derived from an EMBL/GenBank/DDBJ whole genome shotgun (WGS) entry which is preliminary data.</text>
</comment>
<name>A0A422NQX0_TRYRA</name>
<feature type="region of interest" description="Disordered" evidence="1">
    <location>
        <begin position="1"/>
        <end position="36"/>
    </location>
</feature>
<accession>A0A422NQX0</accession>
<dbReference type="PROSITE" id="PS51612">
    <property type="entry name" value="SAM_MT_2O_PK"/>
    <property type="match status" value="1"/>
</dbReference>
<dbReference type="GO" id="GO:0006370">
    <property type="term" value="P:7-methylguanosine mRNA capping"/>
    <property type="evidence" value="ECO:0007669"/>
    <property type="project" value="InterPro"/>
</dbReference>
<dbReference type="Gene3D" id="3.40.50.150">
    <property type="entry name" value="Vaccinia Virus protein VP39"/>
    <property type="match status" value="1"/>
</dbReference>
<dbReference type="SUPFAM" id="SSF53335">
    <property type="entry name" value="S-adenosyl-L-methionine-dependent methyltransferases"/>
    <property type="match status" value="1"/>
</dbReference>
<dbReference type="OrthoDB" id="245819at2759"/>
<dbReference type="GO" id="GO:0004483">
    <property type="term" value="F:methyltransferase cap1 activity"/>
    <property type="evidence" value="ECO:0007669"/>
    <property type="project" value="InterPro"/>
</dbReference>
<evidence type="ECO:0000256" key="1">
    <source>
        <dbReference type="SAM" id="MobiDB-lite"/>
    </source>
</evidence>
<dbReference type="Proteomes" id="UP000283634">
    <property type="component" value="Unassembled WGS sequence"/>
</dbReference>
<dbReference type="EMBL" id="MKGL01000076">
    <property type="protein sequence ID" value="RNF07910.1"/>
    <property type="molecule type" value="Genomic_DNA"/>
</dbReference>
<evidence type="ECO:0000313" key="3">
    <source>
        <dbReference type="Proteomes" id="UP000283634"/>
    </source>
</evidence>
<dbReference type="GeneID" id="40326991"/>
<dbReference type="VEuPathDB" id="TriTrypDB:TRSC58_04028"/>
<dbReference type="InterPro" id="IPR025804">
    <property type="entry name" value="Pox/kineto_cap_MeTfrase"/>
</dbReference>
<reference evidence="2 3" key="1">
    <citation type="journal article" date="2018" name="BMC Genomics">
        <title>Genomic comparison of Trypanosoma conorhini and Trypanosoma rangeli to Trypanosoma cruzi strains of high and low virulence.</title>
        <authorList>
            <person name="Bradwell K.R."/>
            <person name="Koparde V.N."/>
            <person name="Matveyev A.V."/>
            <person name="Serrano M.G."/>
            <person name="Alves J.M."/>
            <person name="Parikh H."/>
            <person name="Huang B."/>
            <person name="Lee V."/>
            <person name="Espinosa-Alvarez O."/>
            <person name="Ortiz P.A."/>
            <person name="Costa-Martins A.G."/>
            <person name="Teixeira M.M."/>
            <person name="Buck G.A."/>
        </authorList>
    </citation>
    <scope>NUCLEOTIDE SEQUENCE [LARGE SCALE GENOMIC DNA]</scope>
    <source>
        <strain evidence="2 3">AM80</strain>
    </source>
</reference>
<gene>
    <name evidence="2" type="ORF">TraAM80_03058</name>
</gene>
<organism evidence="2 3">
    <name type="scientific">Trypanosoma rangeli</name>
    <dbReference type="NCBI Taxonomy" id="5698"/>
    <lineage>
        <taxon>Eukaryota</taxon>
        <taxon>Discoba</taxon>
        <taxon>Euglenozoa</taxon>
        <taxon>Kinetoplastea</taxon>
        <taxon>Metakinetoplastina</taxon>
        <taxon>Trypanosomatida</taxon>
        <taxon>Trypanosomatidae</taxon>
        <taxon>Trypanosoma</taxon>
        <taxon>Herpetosoma</taxon>
    </lineage>
</organism>
<proteinExistence type="predicted"/>
<dbReference type="RefSeq" id="XP_029240092.1">
    <property type="nucleotide sequence ID" value="XM_029380038.1"/>
</dbReference>
<dbReference type="InterPro" id="IPR029063">
    <property type="entry name" value="SAM-dependent_MTases_sf"/>
</dbReference>
<protein>
    <submittedName>
        <fullName evidence="2">Uncharacterized protein</fullName>
    </submittedName>
</protein>
<keyword evidence="3" id="KW-1185">Reference proteome</keyword>
<feature type="compositionally biased region" description="Basic residues" evidence="1">
    <location>
        <begin position="1"/>
        <end position="10"/>
    </location>
</feature>
<dbReference type="AlphaFoldDB" id="A0A422NQX0"/>